<evidence type="ECO:0000259" key="7">
    <source>
        <dbReference type="Pfam" id="PF09985"/>
    </source>
</evidence>
<keyword evidence="5" id="KW-0472">Membrane</keyword>
<feature type="compositionally biased region" description="Low complexity" evidence="4">
    <location>
        <begin position="1677"/>
        <end position="1703"/>
    </location>
</feature>
<proteinExistence type="inferred from homology"/>
<dbReference type="InterPro" id="IPR011330">
    <property type="entry name" value="Glyco_hydro/deAcase_b/a-brl"/>
</dbReference>
<accession>A0A830GWC5</accession>
<dbReference type="CDD" id="cd09626">
    <property type="entry name" value="DOMON_glucodextranase_like"/>
    <property type="match status" value="1"/>
</dbReference>
<dbReference type="OrthoDB" id="18576at2157"/>
<dbReference type="GO" id="GO:0005975">
    <property type="term" value="P:carbohydrate metabolic process"/>
    <property type="evidence" value="ECO:0007669"/>
    <property type="project" value="InterPro"/>
</dbReference>
<evidence type="ECO:0000256" key="4">
    <source>
        <dbReference type="SAM" id="MobiDB-lite"/>
    </source>
</evidence>
<evidence type="ECO:0000256" key="2">
    <source>
        <dbReference type="ARBA" id="ARBA00023277"/>
    </source>
</evidence>
<dbReference type="InterPro" id="IPR052046">
    <property type="entry name" value="GH57_Enzymes"/>
</dbReference>
<feature type="transmembrane region" description="Helical" evidence="5">
    <location>
        <begin position="1724"/>
        <end position="1743"/>
    </location>
</feature>
<dbReference type="PANTHER" id="PTHR36306">
    <property type="entry name" value="ALPHA-AMYLASE-RELATED-RELATED"/>
    <property type="match status" value="1"/>
</dbReference>
<evidence type="ECO:0000313" key="9">
    <source>
        <dbReference type="Proteomes" id="UP000610960"/>
    </source>
</evidence>
<dbReference type="Pfam" id="PF03065">
    <property type="entry name" value="Glyco_hydro_57"/>
    <property type="match status" value="1"/>
</dbReference>
<keyword evidence="9" id="KW-1185">Reference proteome</keyword>
<sequence>MDRRYALLAALAALLIVQVAVAQSYQVSFTVNRSGYVTIYIAGLPSTDSVDLHWGIEPAPQGSWTQVFDTMMKWDGANFTATIGPINNGTWIAWVFHDETTNTWINYQGHAFWNWNLEVNPPNLGYTHAEVLGNASILITAVGRAPDPMILHFGLTTGPQTGLPWSDITNVTMQYNPLWGNYSAVIGPFKQGQWIQWVYYDPTLNKWISNNGQNYAVEETASSAPSPSTTFARVLPNGSVLITVVGKPPDKFILHFGLTTGPQTGLPWSDITNVTMQYNPLWGNYSAVIGPFKQGQWIQWVYYDATTNTWYNNYGQNFALLVNYTAPAPPIYLNIVFNDHQPLYTYVGSNVYLLPWTAVHLEEYAEQAIIAHMFPTVHVTYSLSGSLLYQIEAIAAGDYNNTYILAAMIPSSQWNNTLYQEIKQYNDTFLEAFAPSYEWNTTTVRQVLEFDLAFNTPLWVYSANTPASKVYASLFSLEQRGVPLNNQQLTNALVEWFLWSVSYPIVTGQLGSQYYNATIAALYNQTSFNISDIRVITSYYPVEARIVLSAFRMDRMNNNNTGGNVEIITTPFDHPLTPLLLIPSWTGENGNPVVKGTWTSDVLAQLNIGRDLYKMVFGQYPMGMWTPEMAISSAMIPLLNESGYYWTYASESTLAEANVSVPTGPNPTVQEMESLYQPYRVVVGNASIVVAFRDGTLSDAWGFNYGEIAASQGNWAAVNQFMNYLRRIYDSIPASRHNDTLVTVALDGENWMFMSPFPEDGVPFLIDLYTALAGNSSWVQTTTMQQYLATHHDLPVLNGIPMGSWNNQGPAGSVSPFYTQWAGHSPQDAVWQQLAIVRSMVLQFGEEHNLTQPMNLTQITRYNDFPFLGTWNTSTLEGRYVEAWMSIYGAEGSDIYFTFDPNDQSLTSQNAIVFEMEVRQDMRNALEVLGLPLTPFLEDQWMPPLAPTVPGTNSSITPPMTGNLYNFIYVDGKPAYSINNNFAWAGSYQYLLNKTKGAGGINTVYYAFDANDLYIDVKVNGNPMDYAAPNALTTSKYTIYVYFSPVNPGKGDLMGINIPDANYTAAPGMPLGFAATRLAEIFVGPGSDDVAIYESGPSGWSYVESIPNAVAIGDSIEIAIPFSALGINPGDSIEFSVATVNQSSGSIVNLLGPILAAIPSNIAKLTPVMSIYNPAPSNGPGYYVYPLLTANYPPGSVWMRWVNVSMNDYLVQFNITFGNLTNVYDGPNGFSQPIIDIYIHEGGSSGCTNALPGVNAKIAPGSAWQWVIQAAGWPSNSYVESCSGQTYTTPLIVKGDLATKTVSIEVPTSLIGSNITGYSYVIVAGFQDGYATNGWDPVYPNATDYQGGGAKTPYAPNIFSYIAPNLVNPSSPLTQQAVLSNYTNTSYATLYAVRLPLLKASSTTASTAQPVKPSISTVVAGPNGFIAFYAAGSEVYESTSSNGESWTQPAPVISEASPVVSLSYSPQGDLLLVAYSHGLTLVHLAPYVVASNLTVPASTIYSASIASLNGTYYIAAAVPGKVLLLSSSGGVLDELPINASGVSVYPYGGELYLAITSGGTIYLSSGSPGSLSSPQPLLAEPAGYSLTQPSLAVYGGEMAIGYTVESSMAAGTNIGLSYGSLTNINSTVLTTDGTEYSPSIALVDPGSASIYMAFTSSAGQGNVYFIAQPVATLQASTAVPPTTTTTTAPPPTTTTTTTSTPTTTVPPPPTTTTTPRPSSSSQDLVIAVVVIIIVVIVGALLAIRRRR</sequence>
<feature type="region of interest" description="Disordered" evidence="4">
    <location>
        <begin position="1677"/>
        <end position="1719"/>
    </location>
</feature>
<organism evidence="8 9">
    <name type="scientific">Thermocladium modestius</name>
    <dbReference type="NCBI Taxonomy" id="62609"/>
    <lineage>
        <taxon>Archaea</taxon>
        <taxon>Thermoproteota</taxon>
        <taxon>Thermoprotei</taxon>
        <taxon>Thermoproteales</taxon>
        <taxon>Thermoproteaceae</taxon>
        <taxon>Thermocladium</taxon>
    </lineage>
</organism>
<dbReference type="EMBL" id="BMNL01000004">
    <property type="protein sequence ID" value="GGP22119.1"/>
    <property type="molecule type" value="Genomic_DNA"/>
</dbReference>
<feature type="domain" description="Glucodextranase-like C-terminal" evidence="7">
    <location>
        <begin position="1178"/>
        <end position="1391"/>
    </location>
</feature>
<dbReference type="InterPro" id="IPR004300">
    <property type="entry name" value="Glyco_hydro_57_N"/>
</dbReference>
<comment type="caution">
    <text evidence="8">The sequence shown here is derived from an EMBL/GenBank/DDBJ whole genome shotgun (WGS) entry which is preliminary data.</text>
</comment>
<gene>
    <name evidence="8" type="ORF">GCM10007981_16900</name>
</gene>
<dbReference type="GO" id="GO:0003824">
    <property type="term" value="F:catalytic activity"/>
    <property type="evidence" value="ECO:0007669"/>
    <property type="project" value="InterPro"/>
</dbReference>
<name>A0A830GWC5_9CREN</name>
<dbReference type="PANTHER" id="PTHR36306:SF1">
    <property type="entry name" value="ALPHA-AMYLASE-RELATED"/>
    <property type="match status" value="1"/>
</dbReference>
<dbReference type="InterPro" id="IPR019248">
    <property type="entry name" value="Glucodextran_C"/>
</dbReference>
<dbReference type="SUPFAM" id="SSF49344">
    <property type="entry name" value="CBD9-like"/>
    <property type="match status" value="1"/>
</dbReference>
<dbReference type="Proteomes" id="UP000610960">
    <property type="component" value="Unassembled WGS sequence"/>
</dbReference>
<dbReference type="Gene3D" id="2.60.40.1190">
    <property type="match status" value="1"/>
</dbReference>
<reference evidence="8" key="1">
    <citation type="journal article" date="2014" name="Int. J. Syst. Evol. Microbiol.">
        <title>Complete genome sequence of Corynebacterium casei LMG S-19264T (=DSM 44701T), isolated from a smear-ripened cheese.</title>
        <authorList>
            <consortium name="US DOE Joint Genome Institute (JGI-PGF)"/>
            <person name="Walter F."/>
            <person name="Albersmeier A."/>
            <person name="Kalinowski J."/>
            <person name="Ruckert C."/>
        </authorList>
    </citation>
    <scope>NUCLEOTIDE SEQUENCE</scope>
    <source>
        <strain evidence="8">JCM 10088</strain>
    </source>
</reference>
<dbReference type="SUPFAM" id="SSF101898">
    <property type="entry name" value="NHL repeat"/>
    <property type="match status" value="1"/>
</dbReference>
<reference evidence="8" key="2">
    <citation type="submission" date="2020-09" db="EMBL/GenBank/DDBJ databases">
        <authorList>
            <person name="Sun Q."/>
            <person name="Ohkuma M."/>
        </authorList>
    </citation>
    <scope>NUCLEOTIDE SEQUENCE</scope>
    <source>
        <strain evidence="8">JCM 10088</strain>
    </source>
</reference>
<protein>
    <submittedName>
        <fullName evidence="8">Uncharacterized protein</fullName>
    </submittedName>
</protein>
<evidence type="ECO:0000259" key="6">
    <source>
        <dbReference type="Pfam" id="PF03065"/>
    </source>
</evidence>
<evidence type="ECO:0000313" key="8">
    <source>
        <dbReference type="EMBL" id="GGP22119.1"/>
    </source>
</evidence>
<dbReference type="SUPFAM" id="SSF88713">
    <property type="entry name" value="Glycoside hydrolase/deacetylase"/>
    <property type="match status" value="1"/>
</dbReference>
<keyword evidence="5" id="KW-0812">Transmembrane</keyword>
<comment type="similarity">
    <text evidence="1 3">Belongs to the glycosyl hydrolase 57 family.</text>
</comment>
<dbReference type="InterPro" id="IPR027291">
    <property type="entry name" value="Glyco_hydro_38_N_sf"/>
</dbReference>
<dbReference type="Pfam" id="PF09985">
    <property type="entry name" value="Glucodextran_C"/>
    <property type="match status" value="1"/>
</dbReference>
<evidence type="ECO:0000256" key="1">
    <source>
        <dbReference type="ARBA" id="ARBA00006821"/>
    </source>
</evidence>
<keyword evidence="5" id="KW-1133">Transmembrane helix</keyword>
<evidence type="ECO:0000256" key="3">
    <source>
        <dbReference type="RuleBase" id="RU361196"/>
    </source>
</evidence>
<keyword evidence="2 3" id="KW-0119">Carbohydrate metabolism</keyword>
<evidence type="ECO:0000256" key="5">
    <source>
        <dbReference type="SAM" id="Phobius"/>
    </source>
</evidence>
<dbReference type="Gene3D" id="3.20.110.10">
    <property type="entry name" value="Glycoside hydrolase 38, N terminal domain"/>
    <property type="match status" value="1"/>
</dbReference>
<dbReference type="RefSeq" id="WP_188596972.1">
    <property type="nucleotide sequence ID" value="NZ_BMNL01000004.1"/>
</dbReference>
<feature type="domain" description="Glycoside hydrolase family 57 N-terminal" evidence="6">
    <location>
        <begin position="335"/>
        <end position="791"/>
    </location>
</feature>